<dbReference type="SUPFAM" id="SSF52540">
    <property type="entry name" value="P-loop containing nucleoside triphosphate hydrolases"/>
    <property type="match status" value="1"/>
</dbReference>
<dbReference type="Gene3D" id="3.40.50.300">
    <property type="entry name" value="P-loop containing nucleotide triphosphate hydrolases"/>
    <property type="match status" value="1"/>
</dbReference>
<keyword evidence="3" id="KW-1185">Reference proteome</keyword>
<evidence type="ECO:0000313" key="3">
    <source>
        <dbReference type="Proteomes" id="UP000435357"/>
    </source>
</evidence>
<accession>A0A6N6ME35</accession>
<evidence type="ECO:0000313" key="2">
    <source>
        <dbReference type="EMBL" id="KAB1065975.1"/>
    </source>
</evidence>
<dbReference type="AlphaFoldDB" id="A0A6N6ME35"/>
<dbReference type="Proteomes" id="UP000435357">
    <property type="component" value="Unassembled WGS sequence"/>
</dbReference>
<dbReference type="PANTHER" id="PTHR32114">
    <property type="entry name" value="ABC TRANSPORTER ABCH.3"/>
    <property type="match status" value="1"/>
</dbReference>
<dbReference type="PANTHER" id="PTHR32114:SF2">
    <property type="entry name" value="ABC TRANSPORTER ABCH.3"/>
    <property type="match status" value="1"/>
</dbReference>
<dbReference type="InterPro" id="IPR027417">
    <property type="entry name" value="P-loop_NTPase"/>
</dbReference>
<name>A0A6N6ME35_9FLAO</name>
<proteinExistence type="predicted"/>
<comment type="caution">
    <text evidence="2">The sequence shown here is derived from an EMBL/GenBank/DDBJ whole genome shotgun (WGS) entry which is preliminary data.</text>
</comment>
<feature type="coiled-coil region" evidence="1">
    <location>
        <begin position="372"/>
        <end position="424"/>
    </location>
</feature>
<keyword evidence="1" id="KW-0175">Coiled coil</keyword>
<protein>
    <submittedName>
        <fullName evidence="2">Uncharacterized protein</fullName>
    </submittedName>
</protein>
<dbReference type="OrthoDB" id="853948at2"/>
<dbReference type="EMBL" id="WACR01000001">
    <property type="protein sequence ID" value="KAB1065975.1"/>
    <property type="molecule type" value="Genomic_DNA"/>
</dbReference>
<organism evidence="2 3">
    <name type="scientific">Salibacter halophilus</name>
    <dbReference type="NCBI Taxonomy" id="1803916"/>
    <lineage>
        <taxon>Bacteria</taxon>
        <taxon>Pseudomonadati</taxon>
        <taxon>Bacteroidota</taxon>
        <taxon>Flavobacteriia</taxon>
        <taxon>Flavobacteriales</taxon>
        <taxon>Salibacteraceae</taxon>
        <taxon>Salibacter</taxon>
    </lineage>
</organism>
<reference evidence="2 3" key="1">
    <citation type="submission" date="2019-09" db="EMBL/GenBank/DDBJ databases">
        <title>Genomes of Cryomorphaceae.</title>
        <authorList>
            <person name="Bowman J.P."/>
        </authorList>
    </citation>
    <scope>NUCLEOTIDE SEQUENCE [LARGE SCALE GENOMIC DNA]</scope>
    <source>
        <strain evidence="2 3">KCTC 52047</strain>
    </source>
</reference>
<gene>
    <name evidence="2" type="ORF">F3059_00445</name>
</gene>
<evidence type="ECO:0000256" key="1">
    <source>
        <dbReference type="SAM" id="Coils"/>
    </source>
</evidence>
<dbReference type="RefSeq" id="WP_151165963.1">
    <property type="nucleotide sequence ID" value="NZ_WACR01000001.1"/>
</dbReference>
<sequence length="640" mass="73796">MTQYNPFLKLNKLVIFTHDGKVAYNETFHDGINIIRGNNSAGKSTIGNFIFFVLGGDFKKWTTAALYCKDVYAEIFINSEPITVKRTVSESGNQPMSIFWGNYEEASKAGSEGWQIFPYRRVESTGKKSFSNALFTALGFPELRGDVDSNITMHQILRMLYVDQKSMTLDLLMTETFDSSITRKTIADLLFGVYDDTLYSEKIELRESIKDQEVKKKQFEGIEQIFKSSDNETNVETIKALIEENNTQVKSIDNYLEKLSNNEDTLKSESEETELKVVTIKTNLLATRKKLSVLQSQINNYEFELLDSKDFLRSLEKRAAALSDSLLTRETFDDLKMNHCPNCLSPLEPVIDENHCELCKQQLPEDKGSSQIKRMQQEIDNQIRESKKLYLEKEHKLLELKSNYPTLEQKVRALQEDLNEALSTTKTQRNQEFDDLLIKKGELKSKNEYLIKQLSALEQIEVLRKELAGLRSKIEALTASIKSKESHQRNRLQSAYQKIQSYALRLLHSDLGRQDEFKTGSKIELDFDRNTFSLDGENNFSESSNVYLKNSVRFAIFFASLEKEFFRLPRFILCDNIEDKGMQPDRSQSFQEELVKISKELEVNHQIIITTSMISPELNDSELCVGEFYTETNKTLKIEN</sequence>